<accession>A0A507CXP7</accession>
<protein>
    <submittedName>
        <fullName evidence="1">Uncharacterized protein</fullName>
    </submittedName>
</protein>
<comment type="caution">
    <text evidence="1">The sequence shown here is derived from an EMBL/GenBank/DDBJ whole genome shotgun (WGS) entry which is preliminary data.</text>
</comment>
<evidence type="ECO:0000313" key="1">
    <source>
        <dbReference type="EMBL" id="TPX43888.1"/>
    </source>
</evidence>
<reference evidence="1 2" key="1">
    <citation type="journal article" date="2019" name="Sci. Rep.">
        <title>Comparative genomics of chytrid fungi reveal insights into the obligate biotrophic and pathogenic lifestyle of Synchytrium endobioticum.</title>
        <authorList>
            <person name="van de Vossenberg B.T.L.H."/>
            <person name="Warris S."/>
            <person name="Nguyen H.D.T."/>
            <person name="van Gent-Pelzer M.P.E."/>
            <person name="Joly D.L."/>
            <person name="van de Geest H.C."/>
            <person name="Bonants P.J.M."/>
            <person name="Smith D.S."/>
            <person name="Levesque C.A."/>
            <person name="van der Lee T.A.J."/>
        </authorList>
    </citation>
    <scope>NUCLEOTIDE SEQUENCE [LARGE SCALE GENOMIC DNA]</scope>
    <source>
        <strain evidence="1 2">CBS 675.73</strain>
    </source>
</reference>
<evidence type="ECO:0000313" key="2">
    <source>
        <dbReference type="Proteomes" id="UP000320333"/>
    </source>
</evidence>
<keyword evidence="2" id="KW-1185">Reference proteome</keyword>
<dbReference type="EMBL" id="QEAP01001527">
    <property type="protein sequence ID" value="TPX43888.1"/>
    <property type="molecule type" value="Genomic_DNA"/>
</dbReference>
<proteinExistence type="predicted"/>
<gene>
    <name evidence="1" type="ORF">CcCBS67573_g10436</name>
</gene>
<organism evidence="1 2">
    <name type="scientific">Chytriomyces confervae</name>
    <dbReference type="NCBI Taxonomy" id="246404"/>
    <lineage>
        <taxon>Eukaryota</taxon>
        <taxon>Fungi</taxon>
        <taxon>Fungi incertae sedis</taxon>
        <taxon>Chytridiomycota</taxon>
        <taxon>Chytridiomycota incertae sedis</taxon>
        <taxon>Chytridiomycetes</taxon>
        <taxon>Chytridiales</taxon>
        <taxon>Chytriomycetaceae</taxon>
        <taxon>Chytriomyces</taxon>
    </lineage>
</organism>
<dbReference type="AlphaFoldDB" id="A0A507CXP7"/>
<dbReference type="Proteomes" id="UP000320333">
    <property type="component" value="Unassembled WGS sequence"/>
</dbReference>
<sequence>MHQYKQVSSDSFPPSMALTWTCTRLVSRLSAPRSQFDNFSEAKISRQNSNTLLLRMDTFSKVSFHPFSTGRFLGHL</sequence>
<name>A0A507CXP7_9FUNG</name>